<dbReference type="RefSeq" id="WP_008432616.1">
    <property type="nucleotide sequence ID" value="NZ_AEPB01000057.1"/>
</dbReference>
<sequence>MKVPDKVVKAAFGLGASMLANEFIKRLGKETTESIVKEGVKSASDKVAEKTKDIFSSSDDFKYRYENLRKVSLSTESNIKNFRDAIFEAKNIQNHYQFDLNNINIKNPTNLPKYKLITSKHEKSKALLANLRNEANDRILKEATVIYESKNESEFFNPYPKINTQLINCDSENDFNKILLDINKYYLKDFRPEENSI</sequence>
<evidence type="ECO:0000313" key="1">
    <source>
        <dbReference type="EMBL" id="EGA88420.1"/>
    </source>
</evidence>
<protein>
    <submittedName>
        <fullName evidence="1">Uncharacterized protein</fullName>
    </submittedName>
</protein>
<name>E7RKJ0_9BACL</name>
<organism evidence="1 2">
    <name type="scientific">Planococcus donghaensis MPA1U2</name>
    <dbReference type="NCBI Taxonomy" id="933115"/>
    <lineage>
        <taxon>Bacteria</taxon>
        <taxon>Bacillati</taxon>
        <taxon>Bacillota</taxon>
        <taxon>Bacilli</taxon>
        <taxon>Bacillales</taxon>
        <taxon>Caryophanaceae</taxon>
        <taxon>Planococcus</taxon>
    </lineage>
</organism>
<gene>
    <name evidence="1" type="ORF">GPDM_15074</name>
</gene>
<dbReference type="OrthoDB" id="9898081at2"/>
<dbReference type="EMBL" id="AEPB01000057">
    <property type="protein sequence ID" value="EGA88420.1"/>
    <property type="molecule type" value="Genomic_DNA"/>
</dbReference>
<comment type="caution">
    <text evidence="1">The sequence shown here is derived from an EMBL/GenBank/DDBJ whole genome shotgun (WGS) entry which is preliminary data.</text>
</comment>
<proteinExistence type="predicted"/>
<reference evidence="1 2" key="1">
    <citation type="journal article" date="2011" name="J. Bacteriol.">
        <title>The Draft Genome of Planococcus donghaensis MPA1U2 Reveals Nonsporulation Pathways Controlled by a Conserved Spo0A Regulon.</title>
        <authorList>
            <person name="Pearson M.D."/>
            <person name="Noller H.F."/>
        </authorList>
    </citation>
    <scope>NUCLEOTIDE SEQUENCE [LARGE SCALE GENOMIC DNA]</scope>
    <source>
        <strain evidence="1 2">MPA1U2</strain>
    </source>
</reference>
<evidence type="ECO:0000313" key="2">
    <source>
        <dbReference type="Proteomes" id="UP000003052"/>
    </source>
</evidence>
<accession>E7RKJ0</accession>
<dbReference type="Proteomes" id="UP000003052">
    <property type="component" value="Unassembled WGS sequence"/>
</dbReference>
<dbReference type="AlphaFoldDB" id="E7RKJ0"/>